<dbReference type="EMBL" id="JAUSVP010000008">
    <property type="protein sequence ID" value="MDQ0448312.1"/>
    <property type="molecule type" value="Genomic_DNA"/>
</dbReference>
<keyword evidence="1" id="KW-0175">Coiled coil</keyword>
<feature type="transmembrane region" description="Helical" evidence="2">
    <location>
        <begin position="21"/>
        <end position="46"/>
    </location>
</feature>
<keyword evidence="2" id="KW-0812">Transmembrane</keyword>
<dbReference type="Gene3D" id="1.10.287.470">
    <property type="entry name" value="Helix hairpin bin"/>
    <property type="match status" value="1"/>
</dbReference>
<dbReference type="SUPFAM" id="SSF111369">
    <property type="entry name" value="HlyD-like secretion proteins"/>
    <property type="match status" value="1"/>
</dbReference>
<sequence length="340" mass="37347">MLSRPEHLHRFPTLTAIRPPRAAVALGWIIGIGTVLAVLALLYVPWVQTSAGTGRVIAPNPADRVQSVTALVQGRVEHWYVEDGQRVRAGDAIARLVDNDPFLLKRLAAEREQIEAEIAAADQAVKVAESQVSQTREAAEKGFVTRRNFEAAQIRVAEQRAKLAEAKAKLSRLEVTVNRQSAQLVQAPRDGRILHINAAAAGTLVNAGDTLATLAPHAPERVVELMVDGRDVALIRPGRTVRLAFEGWPAIQLSGWPSVAHGMFDGRVRTVDPSAQPSGLFRVLVEQDPDQARWPDVDFIPLGAKVRGWIRMETVSVGYELWRVLNNFPLEFPQTPRNPA</sequence>
<dbReference type="Gene3D" id="2.40.30.170">
    <property type="match status" value="1"/>
</dbReference>
<keyword evidence="2" id="KW-1133">Transmembrane helix</keyword>
<dbReference type="PANTHER" id="PTHR30386">
    <property type="entry name" value="MEMBRANE FUSION SUBUNIT OF EMRAB-TOLC MULTIDRUG EFFLUX PUMP"/>
    <property type="match status" value="1"/>
</dbReference>
<proteinExistence type="predicted"/>
<dbReference type="RefSeq" id="WP_238205898.1">
    <property type="nucleotide sequence ID" value="NZ_BPQE01000024.1"/>
</dbReference>
<reference evidence="3 4" key="1">
    <citation type="submission" date="2023-07" db="EMBL/GenBank/DDBJ databases">
        <title>Genomic Encyclopedia of Type Strains, Phase IV (KMG-IV): sequencing the most valuable type-strain genomes for metagenomic binning, comparative biology and taxonomic classification.</title>
        <authorList>
            <person name="Goeker M."/>
        </authorList>
    </citation>
    <scope>NUCLEOTIDE SEQUENCE [LARGE SCALE GENOMIC DNA]</scope>
    <source>
        <strain evidence="3 4">DSM 19013</strain>
    </source>
</reference>
<evidence type="ECO:0000256" key="1">
    <source>
        <dbReference type="SAM" id="Coils"/>
    </source>
</evidence>
<evidence type="ECO:0000256" key="2">
    <source>
        <dbReference type="SAM" id="Phobius"/>
    </source>
</evidence>
<comment type="caution">
    <text evidence="3">The sequence shown here is derived from an EMBL/GenBank/DDBJ whole genome shotgun (WGS) entry which is preliminary data.</text>
</comment>
<protein>
    <submittedName>
        <fullName evidence="3">RND family efflux transporter MFP subunit</fullName>
    </submittedName>
</protein>
<dbReference type="InterPro" id="IPR050739">
    <property type="entry name" value="MFP"/>
</dbReference>
<dbReference type="Gene3D" id="2.40.50.100">
    <property type="match status" value="1"/>
</dbReference>
<keyword evidence="2" id="KW-0472">Membrane</keyword>
<evidence type="ECO:0000313" key="3">
    <source>
        <dbReference type="EMBL" id="MDQ0448312.1"/>
    </source>
</evidence>
<gene>
    <name evidence="3" type="ORF">QO012_002821</name>
</gene>
<feature type="coiled-coil region" evidence="1">
    <location>
        <begin position="104"/>
        <end position="183"/>
    </location>
</feature>
<dbReference type="PANTHER" id="PTHR30386:SF27">
    <property type="entry name" value="MEMBRANE FUSION PROTEIN (MFP) FAMILY PROTEIN"/>
    <property type="match status" value="1"/>
</dbReference>
<organism evidence="3 4">
    <name type="scientific">Methylobacterium aerolatum</name>
    <dbReference type="NCBI Taxonomy" id="418708"/>
    <lineage>
        <taxon>Bacteria</taxon>
        <taxon>Pseudomonadati</taxon>
        <taxon>Pseudomonadota</taxon>
        <taxon>Alphaproteobacteria</taxon>
        <taxon>Hyphomicrobiales</taxon>
        <taxon>Methylobacteriaceae</taxon>
        <taxon>Methylobacterium</taxon>
    </lineage>
</organism>
<keyword evidence="4" id="KW-1185">Reference proteome</keyword>
<name>A0ABU0I132_9HYPH</name>
<accession>A0ABU0I132</accession>
<evidence type="ECO:0000313" key="4">
    <source>
        <dbReference type="Proteomes" id="UP001231124"/>
    </source>
</evidence>
<dbReference type="Proteomes" id="UP001231124">
    <property type="component" value="Unassembled WGS sequence"/>
</dbReference>